<dbReference type="Proteomes" id="UP000509771">
    <property type="component" value="Chromosome"/>
</dbReference>
<dbReference type="EMBL" id="CP026993">
    <property type="protein sequence ID" value="QLH03658.1"/>
    <property type="molecule type" value="Genomic_DNA"/>
</dbReference>
<reference evidence="6 7" key="1">
    <citation type="submission" date="2018-02" db="EMBL/GenBank/DDBJ databases">
        <title>Complete genome of Nitrosopumilus cobalaminigenes HCA1.</title>
        <authorList>
            <person name="Qin W."/>
            <person name="Zheng Y."/>
            <person name="Stahl D.A."/>
        </authorList>
    </citation>
    <scope>NUCLEOTIDE SEQUENCE [LARGE SCALE GENOMIC DNA]</scope>
    <source>
        <strain evidence="6 7">HCA1</strain>
    </source>
</reference>
<accession>A0A7D5R1J3</accession>
<gene>
    <name evidence="6" type="ORF">C5F47_08965</name>
</gene>
<dbReference type="Gene3D" id="3.40.50.360">
    <property type="match status" value="1"/>
</dbReference>
<dbReference type="GO" id="GO:0016491">
    <property type="term" value="F:oxidoreductase activity"/>
    <property type="evidence" value="ECO:0007669"/>
    <property type="project" value="UniProtKB-KW"/>
</dbReference>
<evidence type="ECO:0000259" key="5">
    <source>
        <dbReference type="Pfam" id="PF03358"/>
    </source>
</evidence>
<keyword evidence="2" id="KW-0288">FMN</keyword>
<protein>
    <submittedName>
        <fullName evidence="6">NADH-dependent FMN reductase</fullName>
    </submittedName>
</protein>
<keyword evidence="1" id="KW-0285">Flavoprotein</keyword>
<evidence type="ECO:0000256" key="1">
    <source>
        <dbReference type="ARBA" id="ARBA00022630"/>
    </source>
</evidence>
<dbReference type="SUPFAM" id="SSF52218">
    <property type="entry name" value="Flavoproteins"/>
    <property type="match status" value="1"/>
</dbReference>
<sequence length="180" mass="20446">MVEVMKIVVISGSPRKNANTQIIMKYVYEYAKLKNQDIKFINLSEDDIECYKGYDVEYNEATKTAAKEIMDADVWLIGTPIYNSFFSSALKNLFEYVDYKKTAGKVAGMIILAAGDIGFINVQNLVTQLLSYFRVITNPKAVFLTTKSLTENSITDEDVQIRLKEMVDETLELATKLHQD</sequence>
<name>A0A7D5R1J3_9ARCH</name>
<proteinExistence type="inferred from homology"/>
<feature type="domain" description="NADPH-dependent FMN reductase-like" evidence="5">
    <location>
        <begin position="5"/>
        <end position="145"/>
    </location>
</feature>
<keyword evidence="7" id="KW-1185">Reference proteome</keyword>
<organism evidence="6 7">
    <name type="scientific">Nitrosopumilus cobalaminigenes</name>
    <dbReference type="NCBI Taxonomy" id="1470066"/>
    <lineage>
        <taxon>Archaea</taxon>
        <taxon>Nitrososphaerota</taxon>
        <taxon>Nitrososphaeria</taxon>
        <taxon>Nitrosopumilales</taxon>
        <taxon>Nitrosopumilaceae</taxon>
        <taxon>Nitrosopumilus</taxon>
    </lineage>
</organism>
<evidence type="ECO:0000256" key="4">
    <source>
        <dbReference type="ARBA" id="ARBA00038292"/>
    </source>
</evidence>
<dbReference type="KEGG" id="ncl:C5F47_08965"/>
<comment type="similarity">
    <text evidence="4">Belongs to the SsuE family. Isf subfamily.</text>
</comment>
<dbReference type="AlphaFoldDB" id="A0A7D5R1J3"/>
<evidence type="ECO:0000313" key="7">
    <source>
        <dbReference type="Proteomes" id="UP000509771"/>
    </source>
</evidence>
<evidence type="ECO:0000256" key="2">
    <source>
        <dbReference type="ARBA" id="ARBA00022643"/>
    </source>
</evidence>
<dbReference type="PANTHER" id="PTHR43408">
    <property type="entry name" value="FMN REDUCTASE (NADPH)"/>
    <property type="match status" value="1"/>
</dbReference>
<dbReference type="Pfam" id="PF03358">
    <property type="entry name" value="FMN_red"/>
    <property type="match status" value="1"/>
</dbReference>
<dbReference type="InterPro" id="IPR029039">
    <property type="entry name" value="Flavoprotein-like_sf"/>
</dbReference>
<dbReference type="InterPro" id="IPR051814">
    <property type="entry name" value="NAD(P)H-dep_FMN_reductase"/>
</dbReference>
<dbReference type="InterPro" id="IPR005025">
    <property type="entry name" value="FMN_Rdtase-like_dom"/>
</dbReference>
<evidence type="ECO:0000256" key="3">
    <source>
        <dbReference type="ARBA" id="ARBA00023002"/>
    </source>
</evidence>
<dbReference type="PANTHER" id="PTHR43408:SF2">
    <property type="entry name" value="FMN REDUCTASE (NADPH)"/>
    <property type="match status" value="1"/>
</dbReference>
<keyword evidence="3" id="KW-0560">Oxidoreductase</keyword>
<evidence type="ECO:0000313" key="6">
    <source>
        <dbReference type="EMBL" id="QLH03658.1"/>
    </source>
</evidence>